<evidence type="ECO:0000256" key="1">
    <source>
        <dbReference type="ARBA" id="ARBA00022553"/>
    </source>
</evidence>
<gene>
    <name evidence="6" type="ORF">GT409_10960</name>
</gene>
<dbReference type="Pfam" id="PF00072">
    <property type="entry name" value="Response_reg"/>
    <property type="match status" value="1"/>
</dbReference>
<evidence type="ECO:0000313" key="7">
    <source>
        <dbReference type="Proteomes" id="UP000464954"/>
    </source>
</evidence>
<accession>A0A6P1M580</accession>
<dbReference type="InterPro" id="IPR001789">
    <property type="entry name" value="Sig_transdc_resp-reg_receiver"/>
</dbReference>
<dbReference type="SUPFAM" id="SSF52172">
    <property type="entry name" value="CheY-like"/>
    <property type="match status" value="1"/>
</dbReference>
<evidence type="ECO:0000313" key="6">
    <source>
        <dbReference type="EMBL" id="QHI69949.1"/>
    </source>
</evidence>
<dbReference type="SUPFAM" id="SSF46894">
    <property type="entry name" value="C-terminal effector domain of the bipartite response regulators"/>
    <property type="match status" value="1"/>
</dbReference>
<dbReference type="SMART" id="SM00448">
    <property type="entry name" value="REC"/>
    <property type="match status" value="1"/>
</dbReference>
<dbReference type="CDD" id="cd17535">
    <property type="entry name" value="REC_NarL-like"/>
    <property type="match status" value="1"/>
</dbReference>
<evidence type="ECO:0000256" key="2">
    <source>
        <dbReference type="ARBA" id="ARBA00023125"/>
    </source>
</evidence>
<protein>
    <submittedName>
        <fullName evidence="6">Response regulator</fullName>
    </submittedName>
</protein>
<feature type="domain" description="Response regulatory" evidence="5">
    <location>
        <begin position="9"/>
        <end position="126"/>
    </location>
</feature>
<evidence type="ECO:0000259" key="4">
    <source>
        <dbReference type="PROSITE" id="PS50043"/>
    </source>
</evidence>
<keyword evidence="1 3" id="KW-0597">Phosphoprotein</keyword>
<dbReference type="InterPro" id="IPR036388">
    <property type="entry name" value="WH-like_DNA-bd_sf"/>
</dbReference>
<dbReference type="GO" id="GO:0000160">
    <property type="term" value="P:phosphorelay signal transduction system"/>
    <property type="evidence" value="ECO:0007669"/>
    <property type="project" value="InterPro"/>
</dbReference>
<dbReference type="InterPro" id="IPR058245">
    <property type="entry name" value="NreC/VraR/RcsB-like_REC"/>
</dbReference>
<keyword evidence="7" id="KW-1185">Reference proteome</keyword>
<evidence type="ECO:0000256" key="3">
    <source>
        <dbReference type="PROSITE-ProRule" id="PRU00169"/>
    </source>
</evidence>
<dbReference type="RefSeq" id="WP_160629130.1">
    <property type="nucleotide sequence ID" value="NZ_CP047593.1"/>
</dbReference>
<dbReference type="AlphaFoldDB" id="A0A6P1M580"/>
<dbReference type="KEGG" id="taer:GT409_10960"/>
<dbReference type="PROSITE" id="PS50110">
    <property type="entry name" value="RESPONSE_REGULATORY"/>
    <property type="match status" value="1"/>
</dbReference>
<dbReference type="GO" id="GO:0003677">
    <property type="term" value="F:DNA binding"/>
    <property type="evidence" value="ECO:0007669"/>
    <property type="project" value="UniProtKB-KW"/>
</dbReference>
<dbReference type="PANTHER" id="PTHR43214">
    <property type="entry name" value="TWO-COMPONENT RESPONSE REGULATOR"/>
    <property type="match status" value="1"/>
</dbReference>
<dbReference type="Pfam" id="PF00196">
    <property type="entry name" value="GerE"/>
    <property type="match status" value="1"/>
</dbReference>
<keyword evidence="2" id="KW-0238">DNA-binding</keyword>
<dbReference type="Gene3D" id="1.10.10.10">
    <property type="entry name" value="Winged helix-like DNA-binding domain superfamily/Winged helix DNA-binding domain"/>
    <property type="match status" value="1"/>
</dbReference>
<feature type="domain" description="HTH luxR-type" evidence="4">
    <location>
        <begin position="149"/>
        <end position="214"/>
    </location>
</feature>
<dbReference type="Gene3D" id="3.40.50.2300">
    <property type="match status" value="1"/>
</dbReference>
<dbReference type="InterPro" id="IPR000792">
    <property type="entry name" value="Tscrpt_reg_LuxR_C"/>
</dbReference>
<dbReference type="InterPro" id="IPR039420">
    <property type="entry name" value="WalR-like"/>
</dbReference>
<dbReference type="SMART" id="SM00421">
    <property type="entry name" value="HTH_LUXR"/>
    <property type="match status" value="1"/>
</dbReference>
<dbReference type="PROSITE" id="PS50043">
    <property type="entry name" value="HTH_LUXR_2"/>
    <property type="match status" value="1"/>
</dbReference>
<dbReference type="PANTHER" id="PTHR43214:SF43">
    <property type="entry name" value="TWO-COMPONENT RESPONSE REGULATOR"/>
    <property type="match status" value="1"/>
</dbReference>
<name>A0A6P1M580_9BACT</name>
<dbReference type="InterPro" id="IPR016032">
    <property type="entry name" value="Sig_transdc_resp-reg_C-effctor"/>
</dbReference>
<reference evidence="6 7" key="1">
    <citation type="submission" date="2020-01" db="EMBL/GenBank/DDBJ databases">
        <title>Ponticoccus aerotolerans gen. nov., sp. nov., an anaerobic bacterium and proposal of Ponticoccusceae fam. nov., Ponticoccusles ord. nov. and Ponticoccuse classis nov. in the phylum Kiritimatiellaeota.</title>
        <authorList>
            <person name="Zhou L.Y."/>
            <person name="Du Z.J."/>
        </authorList>
    </citation>
    <scope>NUCLEOTIDE SEQUENCE [LARGE SCALE GENOMIC DNA]</scope>
    <source>
        <strain evidence="6 7">S-5007</strain>
    </source>
</reference>
<dbReference type="Proteomes" id="UP000464954">
    <property type="component" value="Chromosome"/>
</dbReference>
<dbReference type="EMBL" id="CP047593">
    <property type="protein sequence ID" value="QHI69949.1"/>
    <property type="molecule type" value="Genomic_DNA"/>
</dbReference>
<dbReference type="CDD" id="cd06170">
    <property type="entry name" value="LuxR_C_like"/>
    <property type="match status" value="1"/>
</dbReference>
<sequence length="217" mass="23642">MAEKLTSVSLWIIEDNPDYRRELTDLLELVDTIECTGSFASYDEVRELFDELELPEIILLDLNLPGTNGLQAISELRRLSPASQVIVITVADHRKTVFDALRAGAAGYLLKSEPFDGIVQHIHEVVSGGIPLSSAVTPFVLDSLKIMPASKTEKNLSDRESEILEMLADGASRGEIASCLSIATTTVDYHLRSVYSKLGVHSTSGAVGKAFRLGLLK</sequence>
<evidence type="ECO:0000259" key="5">
    <source>
        <dbReference type="PROSITE" id="PS50110"/>
    </source>
</evidence>
<dbReference type="InterPro" id="IPR011006">
    <property type="entry name" value="CheY-like_superfamily"/>
</dbReference>
<dbReference type="PRINTS" id="PR00038">
    <property type="entry name" value="HTHLUXR"/>
</dbReference>
<organism evidence="6 7">
    <name type="scientific">Tichowtungia aerotolerans</name>
    <dbReference type="NCBI Taxonomy" id="2697043"/>
    <lineage>
        <taxon>Bacteria</taxon>
        <taxon>Pseudomonadati</taxon>
        <taxon>Kiritimatiellota</taxon>
        <taxon>Tichowtungiia</taxon>
        <taxon>Tichowtungiales</taxon>
        <taxon>Tichowtungiaceae</taxon>
        <taxon>Tichowtungia</taxon>
    </lineage>
</organism>
<dbReference type="GO" id="GO:0006355">
    <property type="term" value="P:regulation of DNA-templated transcription"/>
    <property type="evidence" value="ECO:0007669"/>
    <property type="project" value="InterPro"/>
</dbReference>
<feature type="modified residue" description="4-aspartylphosphate" evidence="3">
    <location>
        <position position="61"/>
    </location>
</feature>
<proteinExistence type="predicted"/>